<dbReference type="RefSeq" id="WP_212691935.1">
    <property type="nucleotide sequence ID" value="NZ_CP058561.1"/>
</dbReference>
<protein>
    <recommendedName>
        <fullName evidence="2">DNA-(apurinic or apyrimidinic site) lyase</fullName>
        <ecNumber evidence="2">4.2.99.18</ecNumber>
    </recommendedName>
</protein>
<organism evidence="11 12">
    <name type="scientific">Vallitalea guaymasensis</name>
    <dbReference type="NCBI Taxonomy" id="1185412"/>
    <lineage>
        <taxon>Bacteria</taxon>
        <taxon>Bacillati</taxon>
        <taxon>Bacillota</taxon>
        <taxon>Clostridia</taxon>
        <taxon>Lachnospirales</taxon>
        <taxon>Vallitaleaceae</taxon>
        <taxon>Vallitalea</taxon>
    </lineage>
</organism>
<dbReference type="CDD" id="cd00056">
    <property type="entry name" value="ENDO3c"/>
    <property type="match status" value="1"/>
</dbReference>
<comment type="similarity">
    <text evidence="1">Belongs to the type-1 OGG1 family.</text>
</comment>
<keyword evidence="12" id="KW-1185">Reference proteome</keyword>
<dbReference type="InterPro" id="IPR023170">
    <property type="entry name" value="HhH_base_excis_C"/>
</dbReference>
<dbReference type="PANTHER" id="PTHR10242:SF2">
    <property type="entry name" value="N-GLYCOSYLASE_DNA LYASE"/>
    <property type="match status" value="1"/>
</dbReference>
<dbReference type="GO" id="GO:0008534">
    <property type="term" value="F:oxidized purine nucleobase lesion DNA N-glycosylase activity"/>
    <property type="evidence" value="ECO:0007669"/>
    <property type="project" value="InterPro"/>
</dbReference>
<dbReference type="Pfam" id="PF07934">
    <property type="entry name" value="OGG_N"/>
    <property type="match status" value="1"/>
</dbReference>
<reference evidence="11 12" key="1">
    <citation type="submission" date="2020-07" db="EMBL/GenBank/DDBJ databases">
        <title>Vallitalea guaymasensis genome.</title>
        <authorList>
            <person name="Postec A."/>
        </authorList>
    </citation>
    <scope>NUCLEOTIDE SEQUENCE [LARGE SCALE GENOMIC DNA]</scope>
    <source>
        <strain evidence="11 12">Ra1766G1</strain>
    </source>
</reference>
<dbReference type="Proteomes" id="UP000677305">
    <property type="component" value="Chromosome"/>
</dbReference>
<dbReference type="Gene3D" id="1.10.1670.10">
    <property type="entry name" value="Helix-hairpin-Helix base-excision DNA repair enzymes (C-terminal)"/>
    <property type="match status" value="1"/>
</dbReference>
<evidence type="ECO:0000313" key="11">
    <source>
        <dbReference type="EMBL" id="QUH27588.1"/>
    </source>
</evidence>
<dbReference type="GO" id="GO:0006289">
    <property type="term" value="P:nucleotide-excision repair"/>
    <property type="evidence" value="ECO:0007669"/>
    <property type="project" value="InterPro"/>
</dbReference>
<dbReference type="Gene3D" id="1.10.340.30">
    <property type="entry name" value="Hypothetical protein, domain 2"/>
    <property type="match status" value="1"/>
</dbReference>
<dbReference type="InterPro" id="IPR003265">
    <property type="entry name" value="HhH-GPD_domain"/>
</dbReference>
<keyword evidence="5" id="KW-0234">DNA repair</keyword>
<comment type="catalytic activity">
    <reaction evidence="9">
        <text>2'-deoxyribonucleotide-(2'-deoxyribose 5'-phosphate)-2'-deoxyribonucleotide-DNA = a 3'-end 2'-deoxyribonucleotide-(2,3-dehydro-2,3-deoxyribose 5'-phosphate)-DNA + a 5'-end 5'-phospho-2'-deoxyribonucleoside-DNA + H(+)</text>
        <dbReference type="Rhea" id="RHEA:66592"/>
        <dbReference type="Rhea" id="RHEA-COMP:13180"/>
        <dbReference type="Rhea" id="RHEA-COMP:16897"/>
        <dbReference type="Rhea" id="RHEA-COMP:17067"/>
        <dbReference type="ChEBI" id="CHEBI:15378"/>
        <dbReference type="ChEBI" id="CHEBI:136412"/>
        <dbReference type="ChEBI" id="CHEBI:157695"/>
        <dbReference type="ChEBI" id="CHEBI:167181"/>
        <dbReference type="EC" id="4.2.99.18"/>
    </reaction>
</comment>
<sequence>MEYIVENNNILFNDYLDFDIEHILECGQCFRFYKKSDKDYLLIAYDKILRVTQGDNKIIFHNTNTNDFDTIWTNYFDLGRDYGDIKKVLSDIDEHLHKAVSEKGGIRILQQDTWETLISFIISQNKNITHIKILIEELSKKYGTYIGEEDNVKYYSFPTIEQLSAASEQDLRDLKVGFRAPYIVDACRKVFNNEVDLVGLTSMEIEEAKNELMKIKGVGPKVADCVLLFGAKRYEVFPTDVWVKRIMEHYYFNKDTKIKAIHEFAVEHYGTLAGFAQQFLFYYARDFKIGKK</sequence>
<dbReference type="GO" id="GO:0140078">
    <property type="term" value="F:class I DNA-(apurinic or apyrimidinic site) endonuclease activity"/>
    <property type="evidence" value="ECO:0007669"/>
    <property type="project" value="UniProtKB-EC"/>
</dbReference>
<dbReference type="GO" id="GO:0003684">
    <property type="term" value="F:damaged DNA binding"/>
    <property type="evidence" value="ECO:0007669"/>
    <property type="project" value="InterPro"/>
</dbReference>
<dbReference type="Pfam" id="PF00730">
    <property type="entry name" value="HhH-GPD"/>
    <property type="match status" value="1"/>
</dbReference>
<dbReference type="InterPro" id="IPR052054">
    <property type="entry name" value="Oxidative_DNA_repair_enzyme"/>
</dbReference>
<dbReference type="PANTHER" id="PTHR10242">
    <property type="entry name" value="8-OXOGUANINE DNA GLYCOSYLASE"/>
    <property type="match status" value="1"/>
</dbReference>
<keyword evidence="4" id="KW-0378">Hydrolase</keyword>
<evidence type="ECO:0000256" key="8">
    <source>
        <dbReference type="ARBA" id="ARBA00023295"/>
    </source>
</evidence>
<gene>
    <name evidence="11" type="ORF">HYG85_01100</name>
</gene>
<feature type="domain" description="HhH-GPD" evidence="10">
    <location>
        <begin position="122"/>
        <end position="285"/>
    </location>
</feature>
<evidence type="ECO:0000256" key="9">
    <source>
        <dbReference type="ARBA" id="ARBA00044632"/>
    </source>
</evidence>
<dbReference type="SUPFAM" id="SSF48150">
    <property type="entry name" value="DNA-glycosylase"/>
    <property type="match status" value="1"/>
</dbReference>
<proteinExistence type="inferred from homology"/>
<keyword evidence="8" id="KW-0326">Glycosidase</keyword>
<dbReference type="SMART" id="SM00478">
    <property type="entry name" value="ENDO3c"/>
    <property type="match status" value="1"/>
</dbReference>
<dbReference type="InterPro" id="IPR012904">
    <property type="entry name" value="OGG_N"/>
</dbReference>
<evidence type="ECO:0000256" key="1">
    <source>
        <dbReference type="ARBA" id="ARBA00010679"/>
    </source>
</evidence>
<evidence type="ECO:0000259" key="10">
    <source>
        <dbReference type="SMART" id="SM00478"/>
    </source>
</evidence>
<evidence type="ECO:0000256" key="5">
    <source>
        <dbReference type="ARBA" id="ARBA00023204"/>
    </source>
</evidence>
<accession>A0A8J8M7E2</accession>
<evidence type="ECO:0000256" key="3">
    <source>
        <dbReference type="ARBA" id="ARBA00022763"/>
    </source>
</evidence>
<evidence type="ECO:0000256" key="6">
    <source>
        <dbReference type="ARBA" id="ARBA00023239"/>
    </source>
</evidence>
<dbReference type="EMBL" id="CP058561">
    <property type="protein sequence ID" value="QUH27588.1"/>
    <property type="molecule type" value="Genomic_DNA"/>
</dbReference>
<dbReference type="KEGG" id="vgu:HYG85_01100"/>
<dbReference type="GO" id="GO:0006284">
    <property type="term" value="P:base-excision repair"/>
    <property type="evidence" value="ECO:0007669"/>
    <property type="project" value="InterPro"/>
</dbReference>
<name>A0A8J8M7E2_9FIRM</name>
<dbReference type="EC" id="4.2.99.18" evidence="2"/>
<dbReference type="AlphaFoldDB" id="A0A8J8M7E2"/>
<evidence type="ECO:0000256" key="7">
    <source>
        <dbReference type="ARBA" id="ARBA00023268"/>
    </source>
</evidence>
<evidence type="ECO:0000256" key="4">
    <source>
        <dbReference type="ARBA" id="ARBA00022801"/>
    </source>
</evidence>
<evidence type="ECO:0000313" key="12">
    <source>
        <dbReference type="Proteomes" id="UP000677305"/>
    </source>
</evidence>
<dbReference type="InterPro" id="IPR011257">
    <property type="entry name" value="DNA_glycosylase"/>
</dbReference>
<evidence type="ECO:0000256" key="2">
    <source>
        <dbReference type="ARBA" id="ARBA00012720"/>
    </source>
</evidence>
<keyword evidence="6" id="KW-0456">Lyase</keyword>
<dbReference type="Gene3D" id="3.30.310.260">
    <property type="match status" value="1"/>
</dbReference>
<keyword evidence="3" id="KW-0227">DNA damage</keyword>
<dbReference type="SUPFAM" id="SSF55945">
    <property type="entry name" value="TATA-box binding protein-like"/>
    <property type="match status" value="1"/>
</dbReference>
<keyword evidence="7" id="KW-0511">Multifunctional enzyme</keyword>